<dbReference type="Proteomes" id="UP000627838">
    <property type="component" value="Unassembled WGS sequence"/>
</dbReference>
<sequence>MRLLRGSLPAALRGSLPLERGERVLAHAPTRGGSHVAATTAALHLPSPEGEFVRVPYERIDSAAWKDGWLHVTETSRAAHHVRLTEPGSVPETIRERVTATVAVSHRAELPGGGVRIAGRRPATGGDVRWTFVFDAGMDPDDPGLRARAEQILEDLRRQTGL</sequence>
<evidence type="ECO:0000313" key="1">
    <source>
        <dbReference type="EMBL" id="MBE1535041.1"/>
    </source>
</evidence>
<reference evidence="1 2" key="1">
    <citation type="submission" date="2020-10" db="EMBL/GenBank/DDBJ databases">
        <title>Sequencing the genomes of 1000 actinobacteria strains.</title>
        <authorList>
            <person name="Klenk H.-P."/>
        </authorList>
    </citation>
    <scope>NUCLEOTIDE SEQUENCE [LARGE SCALE GENOMIC DNA]</scope>
    <source>
        <strain evidence="1 2">DSM 46744</strain>
    </source>
</reference>
<evidence type="ECO:0008006" key="3">
    <source>
        <dbReference type="Google" id="ProtNLM"/>
    </source>
</evidence>
<evidence type="ECO:0000313" key="2">
    <source>
        <dbReference type="Proteomes" id="UP000627838"/>
    </source>
</evidence>
<dbReference type="EMBL" id="JADBDZ010000001">
    <property type="protein sequence ID" value="MBE1535041.1"/>
    <property type="molecule type" value="Genomic_DNA"/>
</dbReference>
<protein>
    <recommendedName>
        <fullName evidence="3">SRPBCC family protein</fullName>
    </recommendedName>
</protein>
<accession>A0ABR9JWS9</accession>
<proteinExistence type="predicted"/>
<name>A0ABR9JWS9_9ACTN</name>
<gene>
    <name evidence="1" type="ORF">H4W34_004874</name>
</gene>
<comment type="caution">
    <text evidence="1">The sequence shown here is derived from an EMBL/GenBank/DDBJ whole genome shotgun (WGS) entry which is preliminary data.</text>
</comment>
<keyword evidence="2" id="KW-1185">Reference proteome</keyword>
<organism evidence="1 2">
    <name type="scientific">Actinomadura algeriensis</name>
    <dbReference type="NCBI Taxonomy" id="1679523"/>
    <lineage>
        <taxon>Bacteria</taxon>
        <taxon>Bacillati</taxon>
        <taxon>Actinomycetota</taxon>
        <taxon>Actinomycetes</taxon>
        <taxon>Streptosporangiales</taxon>
        <taxon>Thermomonosporaceae</taxon>
        <taxon>Actinomadura</taxon>
    </lineage>
</organism>
<dbReference type="RefSeq" id="WP_192761316.1">
    <property type="nucleotide sequence ID" value="NZ_JADBDZ010000001.1"/>
</dbReference>